<evidence type="ECO:0000256" key="10">
    <source>
        <dbReference type="ARBA" id="ARBA00023136"/>
    </source>
</evidence>
<evidence type="ECO:0000256" key="13">
    <source>
        <dbReference type="ARBA" id="ARBA00042475"/>
    </source>
</evidence>
<protein>
    <recommendedName>
        <fullName evidence="12 15">Protoheme IX farnesyltransferase</fullName>
        <ecNumber evidence="3 15">2.5.1.141</ecNumber>
    </recommendedName>
    <alternativeName>
        <fullName evidence="13 15">Heme B farnesyltransferase</fullName>
    </alternativeName>
    <alternativeName>
        <fullName evidence="11 15">Heme O synthase</fullName>
    </alternativeName>
</protein>
<evidence type="ECO:0000256" key="3">
    <source>
        <dbReference type="ARBA" id="ARBA00012292"/>
    </source>
</evidence>
<dbReference type="InterPro" id="IPR044878">
    <property type="entry name" value="UbiA_sf"/>
</dbReference>
<comment type="similarity">
    <text evidence="15">Belongs to the UbiA prenyltransferase family. Protoheme IX farnesyltransferase subfamily.</text>
</comment>
<keyword evidence="7 15" id="KW-0812">Transmembrane</keyword>
<evidence type="ECO:0000256" key="7">
    <source>
        <dbReference type="ARBA" id="ARBA00022692"/>
    </source>
</evidence>
<evidence type="ECO:0000256" key="15">
    <source>
        <dbReference type="HAMAP-Rule" id="MF_00154"/>
    </source>
</evidence>
<evidence type="ECO:0000313" key="16">
    <source>
        <dbReference type="EMBL" id="TGK11887.1"/>
    </source>
</evidence>
<feature type="transmembrane region" description="Helical" evidence="15">
    <location>
        <begin position="281"/>
        <end position="302"/>
    </location>
</feature>
<comment type="function">
    <text evidence="15">Converts heme B (protoheme IX) to heme O by substitution of the vinyl group on carbon 2 of heme B porphyrin ring with a hydroxyethyl farnesyl side group.</text>
</comment>
<evidence type="ECO:0000256" key="12">
    <source>
        <dbReference type="ARBA" id="ARBA00040810"/>
    </source>
</evidence>
<feature type="transmembrane region" description="Helical" evidence="15">
    <location>
        <begin position="181"/>
        <end position="205"/>
    </location>
</feature>
<dbReference type="Pfam" id="PF01040">
    <property type="entry name" value="UbiA"/>
    <property type="match status" value="1"/>
</dbReference>
<evidence type="ECO:0000256" key="2">
    <source>
        <dbReference type="ARBA" id="ARBA00004919"/>
    </source>
</evidence>
<evidence type="ECO:0000256" key="8">
    <source>
        <dbReference type="ARBA" id="ARBA00022989"/>
    </source>
</evidence>
<proteinExistence type="inferred from homology"/>
<evidence type="ECO:0000313" key="17">
    <source>
        <dbReference type="Proteomes" id="UP000298458"/>
    </source>
</evidence>
<dbReference type="Proteomes" id="UP000298458">
    <property type="component" value="Unassembled WGS sequence"/>
</dbReference>
<evidence type="ECO:0000256" key="11">
    <source>
        <dbReference type="ARBA" id="ARBA00030253"/>
    </source>
</evidence>
<comment type="miscellaneous">
    <text evidence="15">Carbon 2 of the heme B porphyrin ring is defined according to the Fischer nomenclature.</text>
</comment>
<dbReference type="EMBL" id="RQET01000004">
    <property type="protein sequence ID" value="TGK11887.1"/>
    <property type="molecule type" value="Genomic_DNA"/>
</dbReference>
<evidence type="ECO:0000256" key="5">
    <source>
        <dbReference type="ARBA" id="ARBA00022519"/>
    </source>
</evidence>
<dbReference type="OrthoDB" id="9814417at2"/>
<dbReference type="InterPro" id="IPR000537">
    <property type="entry name" value="UbiA_prenyltransferase"/>
</dbReference>
<keyword evidence="9 15" id="KW-0350">Heme biosynthesis</keyword>
<feature type="transmembrane region" description="Helical" evidence="15">
    <location>
        <begin position="156"/>
        <end position="175"/>
    </location>
</feature>
<comment type="subcellular location">
    <subcellularLocation>
        <location evidence="1 15">Cell membrane</location>
        <topology evidence="1 15">Multi-pass membrane protein</topology>
    </subcellularLocation>
</comment>
<dbReference type="NCBIfam" id="TIGR01473">
    <property type="entry name" value="cyoE_ctaB"/>
    <property type="match status" value="1"/>
</dbReference>
<dbReference type="PANTHER" id="PTHR43448">
    <property type="entry name" value="PROTOHEME IX FARNESYLTRANSFERASE, MITOCHONDRIAL"/>
    <property type="match status" value="1"/>
</dbReference>
<keyword evidence="17" id="KW-1185">Reference proteome</keyword>
<dbReference type="PANTHER" id="PTHR43448:SF7">
    <property type="entry name" value="4-HYDROXYBENZOATE SOLANESYLTRANSFERASE"/>
    <property type="match status" value="1"/>
</dbReference>
<dbReference type="UniPathway" id="UPA00834">
    <property type="reaction ID" value="UER00712"/>
</dbReference>
<keyword evidence="10 15" id="KW-0472">Membrane</keyword>
<gene>
    <name evidence="16" type="primary">cyoE</name>
    <name evidence="15" type="synonym">ctaB</name>
    <name evidence="16" type="ORF">EHO60_06265</name>
</gene>
<dbReference type="HAMAP" id="MF_00154">
    <property type="entry name" value="CyoE_CtaB"/>
    <property type="match status" value="1"/>
</dbReference>
<evidence type="ECO:0000256" key="4">
    <source>
        <dbReference type="ARBA" id="ARBA00022475"/>
    </source>
</evidence>
<dbReference type="GO" id="GO:0005886">
    <property type="term" value="C:plasma membrane"/>
    <property type="evidence" value="ECO:0007669"/>
    <property type="project" value="UniProtKB-SubCell"/>
</dbReference>
<dbReference type="InterPro" id="IPR006369">
    <property type="entry name" value="Protohaem_IX_farnesylTrfase"/>
</dbReference>
<reference evidence="16" key="1">
    <citation type="journal article" date="2019" name="PLoS Negl. Trop. Dis.">
        <title>Revisiting the worldwide diversity of Leptospira species in the environment.</title>
        <authorList>
            <person name="Vincent A.T."/>
            <person name="Schiettekatte O."/>
            <person name="Bourhy P."/>
            <person name="Veyrier F.J."/>
            <person name="Picardeau M."/>
        </authorList>
    </citation>
    <scope>NUCLEOTIDE SEQUENCE [LARGE SCALE GENOMIC DNA]</scope>
    <source>
        <strain evidence="16">SSW15</strain>
    </source>
</reference>
<dbReference type="EC" id="2.5.1.141" evidence="3 15"/>
<feature type="transmembrane region" description="Helical" evidence="15">
    <location>
        <begin position="58"/>
        <end position="81"/>
    </location>
</feature>
<feature type="transmembrane region" description="Helical" evidence="15">
    <location>
        <begin position="129"/>
        <end position="149"/>
    </location>
</feature>
<dbReference type="GO" id="GO:0008495">
    <property type="term" value="F:protoheme IX farnesyltransferase activity"/>
    <property type="evidence" value="ECO:0007669"/>
    <property type="project" value="UniProtKB-UniRule"/>
</dbReference>
<dbReference type="Gene3D" id="1.10.357.140">
    <property type="entry name" value="UbiA prenyltransferase"/>
    <property type="match status" value="1"/>
</dbReference>
<comment type="pathway">
    <text evidence="2 15">Porphyrin-containing compound metabolism; heme O biosynthesis; heme O from protoheme: step 1/1.</text>
</comment>
<feature type="transmembrane region" description="Helical" evidence="15">
    <location>
        <begin position="226"/>
        <end position="246"/>
    </location>
</feature>
<evidence type="ECO:0000256" key="1">
    <source>
        <dbReference type="ARBA" id="ARBA00004651"/>
    </source>
</evidence>
<evidence type="ECO:0000256" key="14">
    <source>
        <dbReference type="ARBA" id="ARBA00047690"/>
    </source>
</evidence>
<organism evidence="16 17">
    <name type="scientific">Leptospira fletcheri</name>
    <dbReference type="NCBI Taxonomy" id="2484981"/>
    <lineage>
        <taxon>Bacteria</taxon>
        <taxon>Pseudomonadati</taxon>
        <taxon>Spirochaetota</taxon>
        <taxon>Spirochaetia</taxon>
        <taxon>Leptospirales</taxon>
        <taxon>Leptospiraceae</taxon>
        <taxon>Leptospira</taxon>
    </lineage>
</organism>
<name>A0A4R9GGX6_9LEPT</name>
<feature type="transmembrane region" description="Helical" evidence="15">
    <location>
        <begin position="252"/>
        <end position="269"/>
    </location>
</feature>
<dbReference type="CDD" id="cd13957">
    <property type="entry name" value="PT_UbiA_Cox10"/>
    <property type="match status" value="1"/>
</dbReference>
<comment type="caution">
    <text evidence="16">The sequence shown here is derived from an EMBL/GenBank/DDBJ whole genome shotgun (WGS) entry which is preliminary data.</text>
</comment>
<keyword evidence="8 15" id="KW-1133">Transmembrane helix</keyword>
<evidence type="ECO:0000256" key="9">
    <source>
        <dbReference type="ARBA" id="ARBA00023133"/>
    </source>
</evidence>
<accession>A0A4R9GGX6</accession>
<keyword evidence="6 15" id="KW-0808">Transferase</keyword>
<dbReference type="GO" id="GO:0048034">
    <property type="term" value="P:heme O biosynthetic process"/>
    <property type="evidence" value="ECO:0007669"/>
    <property type="project" value="UniProtKB-UniRule"/>
</dbReference>
<comment type="catalytic activity">
    <reaction evidence="14 15">
        <text>heme b + (2E,6E)-farnesyl diphosphate + H2O = Fe(II)-heme o + diphosphate</text>
        <dbReference type="Rhea" id="RHEA:28070"/>
        <dbReference type="ChEBI" id="CHEBI:15377"/>
        <dbReference type="ChEBI" id="CHEBI:33019"/>
        <dbReference type="ChEBI" id="CHEBI:60344"/>
        <dbReference type="ChEBI" id="CHEBI:60530"/>
        <dbReference type="ChEBI" id="CHEBI:175763"/>
        <dbReference type="EC" id="2.5.1.141"/>
    </reaction>
</comment>
<dbReference type="NCBIfam" id="NF003349">
    <property type="entry name" value="PRK04375.1-2"/>
    <property type="match status" value="1"/>
</dbReference>
<feature type="transmembrane region" description="Helical" evidence="15">
    <location>
        <begin position="102"/>
        <end position="123"/>
    </location>
</feature>
<keyword evidence="4 15" id="KW-1003">Cell membrane</keyword>
<keyword evidence="5" id="KW-0997">Cell inner membrane</keyword>
<dbReference type="FunFam" id="1.10.357.140:FF:000006">
    <property type="entry name" value="Protoheme IX farnesyltransferase, mitochondrial"/>
    <property type="match status" value="1"/>
</dbReference>
<dbReference type="AlphaFoldDB" id="A0A4R9GGX6"/>
<evidence type="ECO:0000256" key="6">
    <source>
        <dbReference type="ARBA" id="ARBA00022679"/>
    </source>
</evidence>
<sequence length="307" mass="34325">MPFGFYEPENRPKERFPNPMNQFFSDWNLLLKPRVSSLVLATAVPGLYLGSQTSPPGMLLFATLFGTFLMSSASFIFNQVIEKDKDAKMKRTANRPIPAGRISSPKALAVGFILMILSFAILYYFANLLAALCAFSALVAYVFLYTILLKPRTHQNIVIGGVAGCVGPLIGYAAASNSLPLPSWILFLMIFLWTPAHFWALAIFLKEDYSDANFPMLPVVKGVKETGRSILFYTVLYVCSVLYFYWAEPSMGTLYLISAILLSAAILYLSFKLFLNPEPKFARGFFFFSILHLFLVNILILVDHAIA</sequence>